<dbReference type="Gene3D" id="3.30.450.30">
    <property type="entry name" value="Dynein light chain 2a, cytoplasmic"/>
    <property type="match status" value="1"/>
</dbReference>
<dbReference type="EMBL" id="BONC01000053">
    <property type="protein sequence ID" value="GIF59779.1"/>
    <property type="molecule type" value="Genomic_DNA"/>
</dbReference>
<comment type="caution">
    <text evidence="2">The sequence shown here is derived from an EMBL/GenBank/DDBJ whole genome shotgun (WGS) entry which is preliminary data.</text>
</comment>
<reference evidence="2 3" key="1">
    <citation type="submission" date="2021-01" db="EMBL/GenBank/DDBJ databases">
        <title>Whole genome shotgun sequence of Asanoa iriomotensis NBRC 100142.</title>
        <authorList>
            <person name="Komaki H."/>
            <person name="Tamura T."/>
        </authorList>
    </citation>
    <scope>NUCLEOTIDE SEQUENCE [LARGE SCALE GENOMIC DNA]</scope>
    <source>
        <strain evidence="2 3">NBRC 100142</strain>
    </source>
</reference>
<protein>
    <submittedName>
        <fullName evidence="2">Dynein regulation protein LC7</fullName>
    </submittedName>
</protein>
<dbReference type="SUPFAM" id="SSF103196">
    <property type="entry name" value="Roadblock/LC7 domain"/>
    <property type="match status" value="1"/>
</dbReference>
<evidence type="ECO:0000313" key="2">
    <source>
        <dbReference type="EMBL" id="GIF59779.1"/>
    </source>
</evidence>
<dbReference type="PANTHER" id="PTHR36222:SF1">
    <property type="entry name" value="SERINE PROTEASE INHIBITOR RV3364C"/>
    <property type="match status" value="1"/>
</dbReference>
<dbReference type="Proteomes" id="UP000624325">
    <property type="component" value="Unassembled WGS sequence"/>
</dbReference>
<dbReference type="PANTHER" id="PTHR36222">
    <property type="entry name" value="SERINE PROTEASE INHIBITOR RV3364C"/>
    <property type="match status" value="1"/>
</dbReference>
<dbReference type="InterPro" id="IPR053141">
    <property type="entry name" value="Mycobact_SerProt_Inhib_Rv3364c"/>
</dbReference>
<proteinExistence type="predicted"/>
<dbReference type="Pfam" id="PF03259">
    <property type="entry name" value="Robl_LC7"/>
    <property type="match status" value="1"/>
</dbReference>
<organism evidence="2 3">
    <name type="scientific">Asanoa iriomotensis</name>
    <dbReference type="NCBI Taxonomy" id="234613"/>
    <lineage>
        <taxon>Bacteria</taxon>
        <taxon>Bacillati</taxon>
        <taxon>Actinomycetota</taxon>
        <taxon>Actinomycetes</taxon>
        <taxon>Micromonosporales</taxon>
        <taxon>Micromonosporaceae</taxon>
        <taxon>Asanoa</taxon>
    </lineage>
</organism>
<gene>
    <name evidence="2" type="ORF">Air01nite_58740</name>
</gene>
<evidence type="ECO:0000259" key="1">
    <source>
        <dbReference type="SMART" id="SM00960"/>
    </source>
</evidence>
<feature type="domain" description="Roadblock/LAMTOR2" evidence="1">
    <location>
        <begin position="12"/>
        <end position="104"/>
    </location>
</feature>
<dbReference type="SMART" id="SM00960">
    <property type="entry name" value="Robl_LC7"/>
    <property type="match status" value="1"/>
</dbReference>
<keyword evidence="3" id="KW-1185">Reference proteome</keyword>
<accession>A0ABQ4CAH1</accession>
<evidence type="ECO:0000313" key="3">
    <source>
        <dbReference type="Proteomes" id="UP000624325"/>
    </source>
</evidence>
<dbReference type="InterPro" id="IPR004942">
    <property type="entry name" value="Roadblock/LAMTOR2_dom"/>
</dbReference>
<sequence>MTMNPAARQDLTWLLDDFETNPGVVHAMVLSADGIKIQKSSSLSDQEAEVLSASASALYSLAGGSGERFGSGPVGQVLIEYQGQQGHVLLIVAAGKNARLAVLCDSTVDLGSMGYATARMVRQVGQVMGTPVRATARDGLPA</sequence>
<name>A0ABQ4CAH1_9ACTN</name>